<dbReference type="RefSeq" id="WP_165886999.1">
    <property type="nucleotide sequence ID" value="NZ_SLXK01000034.1"/>
</dbReference>
<accession>A0A4R2NN53</accession>
<proteinExistence type="predicted"/>
<sequence length="82" mass="9271">MFSDHVQLESSAEHAVLNFIQMVPGAPEGQPNGKIISRIALTWPHVARLAGLLDSTIDRQKREILNNLEQNLFVKEHKENDL</sequence>
<dbReference type="InterPro" id="IPR021857">
    <property type="entry name" value="DUF3467"/>
</dbReference>
<dbReference type="AlphaFoldDB" id="A0A4R2NN53"/>
<gene>
    <name evidence="1" type="ORF">EV207_13436</name>
</gene>
<comment type="caution">
    <text evidence="1">The sequence shown here is derived from an EMBL/GenBank/DDBJ whole genome shotgun (WGS) entry which is preliminary data.</text>
</comment>
<dbReference type="Proteomes" id="UP000295416">
    <property type="component" value="Unassembled WGS sequence"/>
</dbReference>
<evidence type="ECO:0000313" key="1">
    <source>
        <dbReference type="EMBL" id="TCP22694.1"/>
    </source>
</evidence>
<keyword evidence="2" id="KW-1185">Reference proteome</keyword>
<evidence type="ECO:0000313" key="2">
    <source>
        <dbReference type="Proteomes" id="UP000295416"/>
    </source>
</evidence>
<protein>
    <submittedName>
        <fullName evidence="1">Uncharacterized protein DUF3467</fullName>
    </submittedName>
</protein>
<organism evidence="1 2">
    <name type="scientific">Scopulibacillus darangshiensis</name>
    <dbReference type="NCBI Taxonomy" id="442528"/>
    <lineage>
        <taxon>Bacteria</taxon>
        <taxon>Bacillati</taxon>
        <taxon>Bacillota</taxon>
        <taxon>Bacilli</taxon>
        <taxon>Bacillales</taxon>
        <taxon>Sporolactobacillaceae</taxon>
        <taxon>Scopulibacillus</taxon>
    </lineage>
</organism>
<name>A0A4R2NN53_9BACL</name>
<reference evidence="1 2" key="1">
    <citation type="submission" date="2019-03" db="EMBL/GenBank/DDBJ databases">
        <title>Genomic Encyclopedia of Type Strains, Phase IV (KMG-IV): sequencing the most valuable type-strain genomes for metagenomic binning, comparative biology and taxonomic classification.</title>
        <authorList>
            <person name="Goeker M."/>
        </authorList>
    </citation>
    <scope>NUCLEOTIDE SEQUENCE [LARGE SCALE GENOMIC DNA]</scope>
    <source>
        <strain evidence="1 2">DSM 19377</strain>
    </source>
</reference>
<dbReference type="Pfam" id="PF11950">
    <property type="entry name" value="DUF3467"/>
    <property type="match status" value="1"/>
</dbReference>
<dbReference type="EMBL" id="SLXK01000034">
    <property type="protein sequence ID" value="TCP22694.1"/>
    <property type="molecule type" value="Genomic_DNA"/>
</dbReference>